<proteinExistence type="predicted"/>
<dbReference type="OrthoDB" id="3165318at2759"/>
<dbReference type="Proteomes" id="UP000823399">
    <property type="component" value="Unassembled WGS sequence"/>
</dbReference>
<evidence type="ECO:0000313" key="1">
    <source>
        <dbReference type="EMBL" id="KAG2083570.1"/>
    </source>
</evidence>
<evidence type="ECO:0000313" key="2">
    <source>
        <dbReference type="Proteomes" id="UP000823399"/>
    </source>
</evidence>
<dbReference type="EMBL" id="JABBWM010000268">
    <property type="protein sequence ID" value="KAG2083570.1"/>
    <property type="molecule type" value="Genomic_DNA"/>
</dbReference>
<dbReference type="RefSeq" id="XP_041284427.1">
    <property type="nucleotide sequence ID" value="XM_041442779.1"/>
</dbReference>
<keyword evidence="2" id="KW-1185">Reference proteome</keyword>
<gene>
    <name evidence="1" type="ORF">F5147DRAFT_782867</name>
</gene>
<comment type="caution">
    <text evidence="1">The sequence shown here is derived from an EMBL/GenBank/DDBJ whole genome shotgun (WGS) entry which is preliminary data.</text>
</comment>
<reference evidence="1" key="1">
    <citation type="journal article" date="2020" name="New Phytol.">
        <title>Comparative genomics reveals dynamic genome evolution in host specialist ectomycorrhizal fungi.</title>
        <authorList>
            <person name="Lofgren L.A."/>
            <person name="Nguyen N.H."/>
            <person name="Vilgalys R."/>
            <person name="Ruytinx J."/>
            <person name="Liao H.L."/>
            <person name="Branco S."/>
            <person name="Kuo A."/>
            <person name="LaButti K."/>
            <person name="Lipzen A."/>
            <person name="Andreopoulos W."/>
            <person name="Pangilinan J."/>
            <person name="Riley R."/>
            <person name="Hundley H."/>
            <person name="Na H."/>
            <person name="Barry K."/>
            <person name="Grigoriev I.V."/>
            <person name="Stajich J.E."/>
            <person name="Kennedy P.G."/>
        </authorList>
    </citation>
    <scope>NUCLEOTIDE SEQUENCE</scope>
    <source>
        <strain evidence="1">FC423</strain>
    </source>
</reference>
<dbReference type="AlphaFoldDB" id="A0A9P7JL34"/>
<sequence length="89" mass="10236">MFDPCNVGYVIFPLRPLDKLRDDSRFTAKFTPVLRPYIKSDYEETAILRGQVDTLRTGRRTSLRLHRTLLAISDLARGAVTGRYTIDYA</sequence>
<dbReference type="GeneID" id="64705038"/>
<protein>
    <submittedName>
        <fullName evidence="1">Uncharacterized protein</fullName>
    </submittedName>
</protein>
<accession>A0A9P7JL34</accession>
<organism evidence="1 2">
    <name type="scientific">Suillus discolor</name>
    <dbReference type="NCBI Taxonomy" id="1912936"/>
    <lineage>
        <taxon>Eukaryota</taxon>
        <taxon>Fungi</taxon>
        <taxon>Dikarya</taxon>
        <taxon>Basidiomycota</taxon>
        <taxon>Agaricomycotina</taxon>
        <taxon>Agaricomycetes</taxon>
        <taxon>Agaricomycetidae</taxon>
        <taxon>Boletales</taxon>
        <taxon>Suillineae</taxon>
        <taxon>Suillaceae</taxon>
        <taxon>Suillus</taxon>
    </lineage>
</organism>
<name>A0A9P7JL34_9AGAM</name>